<evidence type="ECO:0000313" key="8">
    <source>
        <dbReference type="EMBL" id="SHK06765.1"/>
    </source>
</evidence>
<dbReference type="GO" id="GO:0009401">
    <property type="term" value="P:phosphoenolpyruvate-dependent sugar phosphotransferase system"/>
    <property type="evidence" value="ECO:0007669"/>
    <property type="project" value="UniProtKB-KW"/>
</dbReference>
<proteinExistence type="predicted"/>
<dbReference type="EMBL" id="FQZY01000028">
    <property type="protein sequence ID" value="SHK06765.1"/>
    <property type="molecule type" value="Genomic_DNA"/>
</dbReference>
<gene>
    <name evidence="8" type="ORF">SAMN02745243_02109</name>
</gene>
<evidence type="ECO:0000256" key="1">
    <source>
        <dbReference type="ARBA" id="ARBA00022448"/>
    </source>
</evidence>
<evidence type="ECO:0000313" key="9">
    <source>
        <dbReference type="Proteomes" id="UP000184301"/>
    </source>
</evidence>
<evidence type="ECO:0000256" key="7">
    <source>
        <dbReference type="PROSITE-ProRule" id="PRU00418"/>
    </source>
</evidence>
<dbReference type="PANTHER" id="PTHR34382">
    <property type="entry name" value="PTS SYSTEM N,N'-DIACETYLCHITOBIOSE-SPECIFIC EIIA COMPONENT"/>
    <property type="match status" value="1"/>
</dbReference>
<keyword evidence="9" id="KW-1185">Reference proteome</keyword>
<evidence type="ECO:0000256" key="5">
    <source>
        <dbReference type="PIRSR" id="PIRSR000699-1"/>
    </source>
</evidence>
<evidence type="ECO:0000256" key="4">
    <source>
        <dbReference type="ARBA" id="ARBA00022683"/>
    </source>
</evidence>
<evidence type="ECO:0000256" key="2">
    <source>
        <dbReference type="ARBA" id="ARBA00022597"/>
    </source>
</evidence>
<dbReference type="STRING" id="1121950.SAMN02745243_02109"/>
<keyword evidence="1" id="KW-0813">Transport</keyword>
<dbReference type="GO" id="GO:0046872">
    <property type="term" value="F:metal ion binding"/>
    <property type="evidence" value="ECO:0007669"/>
    <property type="project" value="UniProtKB-KW"/>
</dbReference>
<sequence>MDEMELICFQLITSAGTAKSYFIEAIQKAKEGLFDEAQDLIDQGDEMLKTGHGPHTDMVQKEAAGESVPLSLILMHAEDQMMSTEVFKILAEEFIELYKKLSTEK</sequence>
<keyword evidence="6" id="KW-0460">Magnesium</keyword>
<accession>A0A1M6PFN6</accession>
<dbReference type="Pfam" id="PF02255">
    <property type="entry name" value="PTS_IIA"/>
    <property type="match status" value="1"/>
</dbReference>
<dbReference type="PROSITE" id="PS51095">
    <property type="entry name" value="PTS_EIIA_TYPE_3"/>
    <property type="match status" value="1"/>
</dbReference>
<dbReference type="InterPro" id="IPR036542">
    <property type="entry name" value="PTS_IIA_lac/cel_sf"/>
</dbReference>
<dbReference type="CDD" id="cd00215">
    <property type="entry name" value="PTS_IIA_lac"/>
    <property type="match status" value="1"/>
</dbReference>
<dbReference type="SUPFAM" id="SSF46973">
    <property type="entry name" value="Enzyme IIa from lactose specific PTS, IIa-lac"/>
    <property type="match status" value="1"/>
</dbReference>
<dbReference type="GO" id="GO:0016740">
    <property type="term" value="F:transferase activity"/>
    <property type="evidence" value="ECO:0007669"/>
    <property type="project" value="UniProtKB-KW"/>
</dbReference>
<protein>
    <submittedName>
        <fullName evidence="8">PTS system, cellobiose-specific IIA component</fullName>
    </submittedName>
</protein>
<dbReference type="InterPro" id="IPR003188">
    <property type="entry name" value="PTS_IIA_lac/cel"/>
</dbReference>
<dbReference type="Proteomes" id="UP000184301">
    <property type="component" value="Unassembled WGS sequence"/>
</dbReference>
<keyword evidence="4" id="KW-0598">Phosphotransferase system</keyword>
<name>A0A1M6PFN6_9FIRM</name>
<feature type="binding site" evidence="6">
    <location>
        <position position="79"/>
    </location>
    <ligand>
        <name>Mg(2+)</name>
        <dbReference type="ChEBI" id="CHEBI:18420"/>
        <note>ligand shared between all trimeric partners</note>
    </ligand>
</feature>
<dbReference type="OrthoDB" id="389577at2"/>
<comment type="cofactor">
    <cofactor evidence="6">
        <name>Mg(2+)</name>
        <dbReference type="ChEBI" id="CHEBI:18420"/>
    </cofactor>
    <text evidence="6">Binds 1 Mg(2+) ion per trimer.</text>
</comment>
<dbReference type="PIRSF" id="PIRSF000699">
    <property type="entry name" value="PTS_IILac_III"/>
    <property type="match status" value="1"/>
</dbReference>
<keyword evidence="6" id="KW-0479">Metal-binding</keyword>
<feature type="modified residue" description="Phosphohistidine; by HPr" evidence="7">
    <location>
        <position position="76"/>
    </location>
</feature>
<evidence type="ECO:0000256" key="3">
    <source>
        <dbReference type="ARBA" id="ARBA00022679"/>
    </source>
</evidence>
<keyword evidence="2" id="KW-0762">Sugar transport</keyword>
<keyword evidence="3" id="KW-0808">Transferase</keyword>
<organism evidence="8 9">
    <name type="scientific">Hespellia stercorisuis DSM 15480</name>
    <dbReference type="NCBI Taxonomy" id="1121950"/>
    <lineage>
        <taxon>Bacteria</taxon>
        <taxon>Bacillati</taxon>
        <taxon>Bacillota</taxon>
        <taxon>Clostridia</taxon>
        <taxon>Lachnospirales</taxon>
        <taxon>Lachnospiraceae</taxon>
        <taxon>Hespellia</taxon>
    </lineage>
</organism>
<dbReference type="RefSeq" id="WP_073109782.1">
    <property type="nucleotide sequence ID" value="NZ_FQZY01000028.1"/>
</dbReference>
<reference evidence="8 9" key="1">
    <citation type="submission" date="2016-11" db="EMBL/GenBank/DDBJ databases">
        <authorList>
            <person name="Jaros S."/>
            <person name="Januszkiewicz K."/>
            <person name="Wedrychowicz H."/>
        </authorList>
    </citation>
    <scope>NUCLEOTIDE SEQUENCE [LARGE SCALE GENOMIC DNA]</scope>
    <source>
        <strain evidence="8 9">DSM 15480</strain>
    </source>
</reference>
<feature type="active site" description="Tele-phosphohistidine intermediate" evidence="5">
    <location>
        <position position="76"/>
    </location>
</feature>
<dbReference type="AlphaFoldDB" id="A0A1M6PFN6"/>
<dbReference type="PANTHER" id="PTHR34382:SF10">
    <property type="entry name" value="PTS SYSTEM OLIGO-BETA-MANNOSIDE-SPECIFIC EIIA COMPONENT"/>
    <property type="match status" value="1"/>
</dbReference>
<dbReference type="Gene3D" id="1.20.58.80">
    <property type="entry name" value="Phosphotransferase system, lactose/cellobiose-type IIA subunit"/>
    <property type="match status" value="1"/>
</dbReference>
<evidence type="ECO:0000256" key="6">
    <source>
        <dbReference type="PIRSR" id="PIRSR000699-2"/>
    </source>
</evidence>